<proteinExistence type="predicted"/>
<keyword evidence="2" id="KW-0539">Nucleus</keyword>
<gene>
    <name evidence="4" type="ORF">PM001_LOCUS33298</name>
</gene>
<protein>
    <recommendedName>
        <fullName evidence="3">HTH CENPB-type domain-containing protein</fullName>
    </recommendedName>
</protein>
<dbReference type="PANTHER" id="PTHR19303">
    <property type="entry name" value="TRANSPOSON"/>
    <property type="match status" value="1"/>
</dbReference>
<dbReference type="GO" id="GO:0005634">
    <property type="term" value="C:nucleus"/>
    <property type="evidence" value="ECO:0007669"/>
    <property type="project" value="TreeGrafter"/>
</dbReference>
<dbReference type="PANTHER" id="PTHR19303:SF16">
    <property type="entry name" value="JERKY PROTEIN HOMOLOG-LIKE"/>
    <property type="match status" value="1"/>
</dbReference>
<evidence type="ECO:0000259" key="3">
    <source>
        <dbReference type="PROSITE" id="PS51253"/>
    </source>
</evidence>
<dbReference type="GO" id="GO:0003677">
    <property type="term" value="F:DNA binding"/>
    <property type="evidence" value="ECO:0007669"/>
    <property type="project" value="UniProtKB-KW"/>
</dbReference>
<dbReference type="EMBL" id="CAKLBY020000393">
    <property type="protein sequence ID" value="CAK7948148.1"/>
    <property type="molecule type" value="Genomic_DNA"/>
</dbReference>
<feature type="domain" description="HTH CENPB-type" evidence="3">
    <location>
        <begin position="80"/>
        <end position="155"/>
    </location>
</feature>
<dbReference type="SUPFAM" id="SSF46689">
    <property type="entry name" value="Homeodomain-like"/>
    <property type="match status" value="2"/>
</dbReference>
<evidence type="ECO:0000256" key="2">
    <source>
        <dbReference type="ARBA" id="ARBA00023242"/>
    </source>
</evidence>
<organism evidence="4 5">
    <name type="scientific">Peronospora matthiolae</name>
    <dbReference type="NCBI Taxonomy" id="2874970"/>
    <lineage>
        <taxon>Eukaryota</taxon>
        <taxon>Sar</taxon>
        <taxon>Stramenopiles</taxon>
        <taxon>Oomycota</taxon>
        <taxon>Peronosporomycetes</taxon>
        <taxon>Peronosporales</taxon>
        <taxon>Peronosporaceae</taxon>
        <taxon>Peronospora</taxon>
    </lineage>
</organism>
<dbReference type="Proteomes" id="UP001162060">
    <property type="component" value="Unassembled WGS sequence"/>
</dbReference>
<comment type="caution">
    <text evidence="4">The sequence shown here is derived from an EMBL/GenBank/DDBJ whole genome shotgun (WGS) entry which is preliminary data.</text>
</comment>
<dbReference type="Pfam" id="PF04218">
    <property type="entry name" value="CENP-B_N"/>
    <property type="match status" value="1"/>
</dbReference>
<evidence type="ECO:0000313" key="4">
    <source>
        <dbReference type="EMBL" id="CAK7948148.1"/>
    </source>
</evidence>
<sequence>MTGSSSSSSSSKGVVKRKRVVLSIHDKQQVLQRLDNGAQPLALAQDFGISRQQVSDIKKNRARILSFCGQVKCLSKLKRKTLTASPVPYPGVEQELYRWLVRQRTLARHVSRDALKAKTTNLFRQYAADTTRPSISTMTSWLGRFRKAYGLQLLSDRELQQLPEQFTSVMGTTEGTGGDGEAAGRLDAVSVQVDGQGLLSRWHKVEKEGDENGRDWMRPSSVVSLQTTVDTLQQLNRQLTRFEREMAVKLDYLDERVVKLCYFVLPSPQWNYR</sequence>
<keyword evidence="1" id="KW-0238">DNA-binding</keyword>
<dbReference type="InterPro" id="IPR007889">
    <property type="entry name" value="HTH_Psq"/>
</dbReference>
<dbReference type="Gene3D" id="1.10.10.60">
    <property type="entry name" value="Homeodomain-like"/>
    <property type="match status" value="2"/>
</dbReference>
<accession>A0AAV1VPL5</accession>
<dbReference type="InterPro" id="IPR009057">
    <property type="entry name" value="Homeodomain-like_sf"/>
</dbReference>
<dbReference type="PROSITE" id="PS51253">
    <property type="entry name" value="HTH_CENPB"/>
    <property type="match status" value="1"/>
</dbReference>
<evidence type="ECO:0000256" key="1">
    <source>
        <dbReference type="ARBA" id="ARBA00023125"/>
    </source>
</evidence>
<reference evidence="4" key="1">
    <citation type="submission" date="2024-01" db="EMBL/GenBank/DDBJ databases">
        <authorList>
            <person name="Webb A."/>
        </authorList>
    </citation>
    <scope>NUCLEOTIDE SEQUENCE</scope>
    <source>
        <strain evidence="4">Pm1</strain>
    </source>
</reference>
<dbReference type="InterPro" id="IPR006600">
    <property type="entry name" value="HTH_CenpB_DNA-bd_dom"/>
</dbReference>
<dbReference type="AlphaFoldDB" id="A0AAV1VPL5"/>
<dbReference type="InterPro" id="IPR050863">
    <property type="entry name" value="CenT-Element_Derived"/>
</dbReference>
<evidence type="ECO:0000313" key="5">
    <source>
        <dbReference type="Proteomes" id="UP001162060"/>
    </source>
</evidence>
<dbReference type="Pfam" id="PF03221">
    <property type="entry name" value="HTH_Tnp_Tc5"/>
    <property type="match status" value="1"/>
</dbReference>
<name>A0AAV1VPL5_9STRA</name>